<dbReference type="PANTHER" id="PTHR11671">
    <property type="entry name" value="V-TYPE ATP SYNTHASE SUBUNIT D"/>
    <property type="match status" value="1"/>
</dbReference>
<dbReference type="EMBL" id="MEUA01000048">
    <property type="protein sequence ID" value="OGC13739.1"/>
    <property type="molecule type" value="Genomic_DNA"/>
</dbReference>
<evidence type="ECO:0000256" key="1">
    <source>
        <dbReference type="ARBA" id="ARBA00005850"/>
    </source>
</evidence>
<dbReference type="GO" id="GO:0046961">
    <property type="term" value="F:proton-transporting ATPase activity, rotational mechanism"/>
    <property type="evidence" value="ECO:0007669"/>
    <property type="project" value="InterPro"/>
</dbReference>
<reference evidence="4 5" key="1">
    <citation type="journal article" date="2016" name="Nat. Commun.">
        <title>Thousands of microbial genomes shed light on interconnected biogeochemical processes in an aquifer system.</title>
        <authorList>
            <person name="Anantharaman K."/>
            <person name="Brown C.T."/>
            <person name="Hug L.A."/>
            <person name="Sharon I."/>
            <person name="Castelle C.J."/>
            <person name="Probst A.J."/>
            <person name="Thomas B.C."/>
            <person name="Singh A."/>
            <person name="Wilkins M.J."/>
            <person name="Karaoz U."/>
            <person name="Brodie E.L."/>
            <person name="Williams K.H."/>
            <person name="Hubbard S.S."/>
            <person name="Banfield J.F."/>
        </authorList>
    </citation>
    <scope>NUCLEOTIDE SEQUENCE [LARGE SCALE GENOMIC DNA]</scope>
</reference>
<organism evidence="4 5">
    <name type="scientific">candidate division WOR-1 bacterium RIFOXYB2_FULL_36_35</name>
    <dbReference type="NCBI Taxonomy" id="1802578"/>
    <lineage>
        <taxon>Bacteria</taxon>
        <taxon>Bacillati</taxon>
        <taxon>Saganbacteria</taxon>
    </lineage>
</organism>
<evidence type="ECO:0000313" key="5">
    <source>
        <dbReference type="Proteomes" id="UP000177905"/>
    </source>
</evidence>
<keyword evidence="3" id="KW-0406">Ion transport</keyword>
<evidence type="ECO:0000313" key="4">
    <source>
        <dbReference type="EMBL" id="OGC13739.1"/>
    </source>
</evidence>
<comment type="caution">
    <text evidence="4">The sequence shown here is derived from an EMBL/GenBank/DDBJ whole genome shotgun (WGS) entry which is preliminary data.</text>
</comment>
<sequence length="208" mass="23719">MKRKTAATRMQLLLTKRKLALAKRGHKLLKDKLDGLIQKFLKLKDDFLSLHDKLDPILAKIFKKAVFGTALCDEDFLKETETKKITPIKIETETKNIMGVRTKDYTLQPGDYGLMSAGVTLASSVEYRSASKNFSKILPDLLKFAGKSYSIQLMATQIIETRRRVNALEYVMIPELEKTSSEIKMKLSEMERASQVTMIKMKDIVLNK</sequence>
<keyword evidence="2" id="KW-0813">Transport</keyword>
<name>A0A1F4S012_UNCSA</name>
<accession>A0A1F4S012</accession>
<comment type="similarity">
    <text evidence="1">Belongs to the V-ATPase D subunit family.</text>
</comment>
<dbReference type="Pfam" id="PF01813">
    <property type="entry name" value="ATP-synt_D"/>
    <property type="match status" value="1"/>
</dbReference>
<dbReference type="AlphaFoldDB" id="A0A1F4S012"/>
<dbReference type="Proteomes" id="UP000177905">
    <property type="component" value="Unassembled WGS sequence"/>
</dbReference>
<gene>
    <name evidence="4" type="ORF">A2290_07690</name>
</gene>
<dbReference type="Gene3D" id="1.10.287.3240">
    <property type="match status" value="1"/>
</dbReference>
<dbReference type="NCBIfam" id="TIGR00309">
    <property type="entry name" value="V_ATPase_subD"/>
    <property type="match status" value="1"/>
</dbReference>
<evidence type="ECO:0000256" key="2">
    <source>
        <dbReference type="ARBA" id="ARBA00022448"/>
    </source>
</evidence>
<proteinExistence type="inferred from homology"/>
<protein>
    <recommendedName>
        <fullName evidence="6">V-type ATP synthase subunit D</fullName>
    </recommendedName>
</protein>
<evidence type="ECO:0008006" key="6">
    <source>
        <dbReference type="Google" id="ProtNLM"/>
    </source>
</evidence>
<dbReference type="InterPro" id="IPR002699">
    <property type="entry name" value="V_ATPase_D"/>
</dbReference>
<evidence type="ECO:0000256" key="3">
    <source>
        <dbReference type="ARBA" id="ARBA00023065"/>
    </source>
</evidence>